<evidence type="ECO:0000256" key="1">
    <source>
        <dbReference type="SAM" id="MobiDB-lite"/>
    </source>
</evidence>
<evidence type="ECO:0000313" key="2">
    <source>
        <dbReference type="EMBL" id="KAE9968623.1"/>
    </source>
</evidence>
<dbReference type="PANTHER" id="PTHR42085:SF1">
    <property type="entry name" value="F-BOX DOMAIN-CONTAINING PROTEIN"/>
    <property type="match status" value="1"/>
</dbReference>
<keyword evidence="3" id="KW-1185">Reference proteome</keyword>
<reference evidence="2 3" key="1">
    <citation type="submission" date="2019-07" db="EMBL/GenBank/DDBJ databases">
        <title>Venturia inaequalis Genome Resource.</title>
        <authorList>
            <person name="Lichtner F.J."/>
        </authorList>
    </citation>
    <scope>NUCLEOTIDE SEQUENCE [LARGE SCALE GENOMIC DNA]</scope>
    <source>
        <strain evidence="2 3">DMI_063113</strain>
    </source>
</reference>
<dbReference type="PANTHER" id="PTHR42085">
    <property type="entry name" value="F-BOX DOMAIN-CONTAINING PROTEIN"/>
    <property type="match status" value="1"/>
</dbReference>
<sequence length="309" mass="35182">MAHKDGPKRPMRTHHTLEASKGGSAKNKLSKAPTTNTKSDMIAPTPKKRVVSKMKVSKAQPYFRFRELPVELRLEIYRYCLRHLEPISMREPKGLAWKKRALRIMTTCKDIYNEAAPVAFGENVFVVHYPKGGKNDDMFHGIGDHTALHIKKIITFDMGPLVPLNKFENLQTLEFASKVLFRNRNKPAPEALAVGSTVTLKDLSAVRMKHKWDLPNPPEQILDRCRAKTLTITFVAGFRLRYVPKIGHGIHAWSFGRVDTYSVVVLPKNAGQTRRQYAKDSAFGLCYDLVLVSSELKKKREDMPQNLLY</sequence>
<organism evidence="2 3">
    <name type="scientific">Venturia inaequalis</name>
    <name type="common">Apple scab fungus</name>
    <dbReference type="NCBI Taxonomy" id="5025"/>
    <lineage>
        <taxon>Eukaryota</taxon>
        <taxon>Fungi</taxon>
        <taxon>Dikarya</taxon>
        <taxon>Ascomycota</taxon>
        <taxon>Pezizomycotina</taxon>
        <taxon>Dothideomycetes</taxon>
        <taxon>Pleosporomycetidae</taxon>
        <taxon>Venturiales</taxon>
        <taxon>Venturiaceae</taxon>
        <taxon>Venturia</taxon>
    </lineage>
</organism>
<feature type="region of interest" description="Disordered" evidence="1">
    <location>
        <begin position="1"/>
        <end position="42"/>
    </location>
</feature>
<evidence type="ECO:0008006" key="4">
    <source>
        <dbReference type="Google" id="ProtNLM"/>
    </source>
</evidence>
<gene>
    <name evidence="2" type="ORF">EG327_011000</name>
</gene>
<dbReference type="AlphaFoldDB" id="A0A8H3UFF6"/>
<name>A0A8H3UFF6_VENIN</name>
<proteinExistence type="predicted"/>
<dbReference type="InterPro" id="IPR038883">
    <property type="entry name" value="AN11006-like"/>
</dbReference>
<accession>A0A8H3UFF6</accession>
<dbReference type="Proteomes" id="UP000490939">
    <property type="component" value="Unassembled WGS sequence"/>
</dbReference>
<evidence type="ECO:0000313" key="3">
    <source>
        <dbReference type="Proteomes" id="UP000490939"/>
    </source>
</evidence>
<protein>
    <recommendedName>
        <fullName evidence="4">F-box domain-containing protein</fullName>
    </recommendedName>
</protein>
<dbReference type="EMBL" id="WNWR01000821">
    <property type="protein sequence ID" value="KAE9968623.1"/>
    <property type="molecule type" value="Genomic_DNA"/>
</dbReference>
<comment type="caution">
    <text evidence="2">The sequence shown here is derived from an EMBL/GenBank/DDBJ whole genome shotgun (WGS) entry which is preliminary data.</text>
</comment>